<dbReference type="EnsemblMetazoa" id="HelroT157129">
    <property type="protein sequence ID" value="HelroP157129"/>
    <property type="gene ID" value="HelroG157129"/>
</dbReference>
<dbReference type="PANTHER" id="PTHR23339">
    <property type="entry name" value="TYROSINE SPECIFIC PROTEIN PHOSPHATASE AND DUAL SPECIFICITY PROTEIN PHOSPHATASE"/>
    <property type="match status" value="1"/>
</dbReference>
<evidence type="ECO:0000256" key="4">
    <source>
        <dbReference type="ARBA" id="ARBA00022801"/>
    </source>
</evidence>
<dbReference type="EC" id="3.1.3.48" evidence="2"/>
<dbReference type="FunFam" id="3.90.190.10:FF:000086">
    <property type="entry name" value="Protein tyrosine phosphatase-like protein"/>
    <property type="match status" value="1"/>
</dbReference>
<dbReference type="GeneID" id="20197668"/>
<keyword evidence="14" id="KW-1185">Reference proteome</keyword>
<evidence type="ECO:0000256" key="2">
    <source>
        <dbReference type="ARBA" id="ARBA00013064"/>
    </source>
</evidence>
<gene>
    <name evidence="13" type="primary">20197668</name>
    <name evidence="12" type="ORF">HELRODRAFT_157129</name>
</gene>
<keyword evidence="8" id="KW-0636">Prenylation</keyword>
<dbReference type="PROSITE" id="PS50054">
    <property type="entry name" value="TYR_PHOSPHATASE_DUAL"/>
    <property type="match status" value="1"/>
</dbReference>
<dbReference type="EMBL" id="AMQM01004715">
    <property type="status" value="NOT_ANNOTATED_CDS"/>
    <property type="molecule type" value="Genomic_DNA"/>
</dbReference>
<dbReference type="GO" id="GO:0004725">
    <property type="term" value="F:protein tyrosine phosphatase activity"/>
    <property type="evidence" value="ECO:0000318"/>
    <property type="project" value="GO_Central"/>
</dbReference>
<dbReference type="RefSeq" id="XP_009018624.1">
    <property type="nucleotide sequence ID" value="XM_009020376.1"/>
</dbReference>
<proteinExistence type="inferred from homology"/>
<dbReference type="Gene3D" id="3.90.190.10">
    <property type="entry name" value="Protein tyrosine phosphatase superfamily"/>
    <property type="match status" value="1"/>
</dbReference>
<dbReference type="HOGENOM" id="CLU_099263_2_0_1"/>
<evidence type="ECO:0000256" key="3">
    <source>
        <dbReference type="ARBA" id="ARBA00022481"/>
    </source>
</evidence>
<evidence type="ECO:0000256" key="6">
    <source>
        <dbReference type="ARBA" id="ARBA00023157"/>
    </source>
</evidence>
<feature type="domain" description="Tyrosine specific protein phosphatases" evidence="11">
    <location>
        <begin position="81"/>
        <end position="142"/>
    </location>
</feature>
<reference evidence="14" key="1">
    <citation type="submission" date="2012-12" db="EMBL/GenBank/DDBJ databases">
        <authorList>
            <person name="Hellsten U."/>
            <person name="Grimwood J."/>
            <person name="Chapman J.A."/>
            <person name="Shapiro H."/>
            <person name="Aerts A."/>
            <person name="Otillar R.P."/>
            <person name="Terry A.Y."/>
            <person name="Boore J.L."/>
            <person name="Simakov O."/>
            <person name="Marletaz F."/>
            <person name="Cho S.-J."/>
            <person name="Edsinger-Gonzales E."/>
            <person name="Havlak P."/>
            <person name="Kuo D.-H."/>
            <person name="Larsson T."/>
            <person name="Lv J."/>
            <person name="Arendt D."/>
            <person name="Savage R."/>
            <person name="Osoegawa K."/>
            <person name="de Jong P."/>
            <person name="Lindberg D.R."/>
            <person name="Seaver E.C."/>
            <person name="Weisblat D.A."/>
            <person name="Putnam N.H."/>
            <person name="Grigoriev I.V."/>
            <person name="Rokhsar D.S."/>
        </authorList>
    </citation>
    <scope>NUCLEOTIDE SEQUENCE</scope>
</reference>
<evidence type="ECO:0000256" key="5">
    <source>
        <dbReference type="ARBA" id="ARBA00022912"/>
    </source>
</evidence>
<dbReference type="EMBL" id="AMQM01004716">
    <property type="status" value="NOT_ANNOTATED_CDS"/>
    <property type="molecule type" value="Genomic_DNA"/>
</dbReference>
<dbReference type="InterPro" id="IPR000387">
    <property type="entry name" value="Tyr_Pase_dom"/>
</dbReference>
<organism evidence="13 14">
    <name type="scientific">Helobdella robusta</name>
    <name type="common">Californian leech</name>
    <dbReference type="NCBI Taxonomy" id="6412"/>
    <lineage>
        <taxon>Eukaryota</taxon>
        <taxon>Metazoa</taxon>
        <taxon>Spiralia</taxon>
        <taxon>Lophotrochozoa</taxon>
        <taxon>Annelida</taxon>
        <taxon>Clitellata</taxon>
        <taxon>Hirudinea</taxon>
        <taxon>Rhynchobdellida</taxon>
        <taxon>Glossiphoniidae</taxon>
        <taxon>Helobdella</taxon>
    </lineage>
</organism>
<dbReference type="eggNOG" id="KOG2836">
    <property type="taxonomic scope" value="Eukaryota"/>
</dbReference>
<evidence type="ECO:0000256" key="9">
    <source>
        <dbReference type="ARBA" id="ARBA00051722"/>
    </source>
</evidence>
<evidence type="ECO:0000313" key="13">
    <source>
        <dbReference type="EnsemblMetazoa" id="HelroP157129"/>
    </source>
</evidence>
<keyword evidence="3" id="KW-0488">Methylation</keyword>
<dbReference type="InParanoid" id="T1EM68"/>
<comment type="similarity">
    <text evidence="1">Belongs to the protein-tyrosine phosphatase family.</text>
</comment>
<keyword evidence="6" id="KW-1015">Disulfide bond</keyword>
<dbReference type="OrthoDB" id="5632at2759"/>
<evidence type="ECO:0000256" key="8">
    <source>
        <dbReference type="ARBA" id="ARBA00023289"/>
    </source>
</evidence>
<evidence type="ECO:0000313" key="14">
    <source>
        <dbReference type="Proteomes" id="UP000015101"/>
    </source>
</evidence>
<dbReference type="STRING" id="6412.T1EM68"/>
<dbReference type="GO" id="GO:0005737">
    <property type="term" value="C:cytoplasm"/>
    <property type="evidence" value="ECO:0000318"/>
    <property type="project" value="GO_Central"/>
</dbReference>
<dbReference type="CDD" id="cd14500">
    <property type="entry name" value="PTP-IVa"/>
    <property type="match status" value="1"/>
</dbReference>
<keyword evidence="4" id="KW-0378">Hydrolase</keyword>
<sequence>MKVRKPEPAEIEYKGMKFLITYRPSDATMDKFVEELKKHGVKDVVRVCEPSYATDKLMKEGITVVDMPFDDGTSPPDPVIKEWFRLLKERFHDNQCTCIAVHCIAGLGRAPVLVALALIELGMKYEDAVALIREYYRRAVNNRLLSFNSS</sequence>
<dbReference type="InterPro" id="IPR020422">
    <property type="entry name" value="TYR_PHOSPHATASE_DUAL_dom"/>
</dbReference>
<dbReference type="KEGG" id="hro:HELRODRAFT_157129"/>
<dbReference type="InterPro" id="IPR029021">
    <property type="entry name" value="Prot-tyrosine_phosphatase-like"/>
</dbReference>
<reference evidence="13" key="3">
    <citation type="submission" date="2015-06" db="UniProtKB">
        <authorList>
            <consortium name="EnsemblMetazoa"/>
        </authorList>
    </citation>
    <scope>IDENTIFICATION</scope>
</reference>
<dbReference type="EMBL" id="KB096633">
    <property type="protein sequence ID" value="ESO03476.1"/>
    <property type="molecule type" value="Genomic_DNA"/>
</dbReference>
<keyword evidence="5" id="KW-0904">Protein phosphatase</keyword>
<dbReference type="CTD" id="20197668"/>
<dbReference type="GO" id="GO:0005634">
    <property type="term" value="C:nucleus"/>
    <property type="evidence" value="ECO:0000318"/>
    <property type="project" value="GO_Central"/>
</dbReference>
<keyword evidence="7" id="KW-0449">Lipoprotein</keyword>
<name>T1EM68_HELRO</name>
<feature type="domain" description="Tyrosine-protein phosphatase" evidence="10">
    <location>
        <begin position="7"/>
        <end position="150"/>
    </location>
</feature>
<evidence type="ECO:0000256" key="1">
    <source>
        <dbReference type="ARBA" id="ARBA00009580"/>
    </source>
</evidence>
<evidence type="ECO:0000259" key="11">
    <source>
        <dbReference type="PROSITE" id="PS50056"/>
    </source>
</evidence>
<reference evidence="12 14" key="2">
    <citation type="journal article" date="2013" name="Nature">
        <title>Insights into bilaterian evolution from three spiralian genomes.</title>
        <authorList>
            <person name="Simakov O."/>
            <person name="Marletaz F."/>
            <person name="Cho S.J."/>
            <person name="Edsinger-Gonzales E."/>
            <person name="Havlak P."/>
            <person name="Hellsten U."/>
            <person name="Kuo D.H."/>
            <person name="Larsson T."/>
            <person name="Lv J."/>
            <person name="Arendt D."/>
            <person name="Savage R."/>
            <person name="Osoegawa K."/>
            <person name="de Jong P."/>
            <person name="Grimwood J."/>
            <person name="Chapman J.A."/>
            <person name="Shapiro H."/>
            <person name="Aerts A."/>
            <person name="Otillar R.P."/>
            <person name="Terry A.Y."/>
            <person name="Boore J.L."/>
            <person name="Grigoriev I.V."/>
            <person name="Lindberg D.R."/>
            <person name="Seaver E.C."/>
            <person name="Weisblat D.A."/>
            <person name="Putnam N.H."/>
            <person name="Rokhsar D.S."/>
        </authorList>
    </citation>
    <scope>NUCLEOTIDE SEQUENCE</scope>
</reference>
<evidence type="ECO:0000259" key="10">
    <source>
        <dbReference type="PROSITE" id="PS50054"/>
    </source>
</evidence>
<protein>
    <recommendedName>
        <fullName evidence="2">protein-tyrosine-phosphatase</fullName>
        <ecNumber evidence="2">3.1.3.48</ecNumber>
    </recommendedName>
</protein>
<evidence type="ECO:0000313" key="12">
    <source>
        <dbReference type="EMBL" id="ESO03476.1"/>
    </source>
</evidence>
<comment type="catalytic activity">
    <reaction evidence="9">
        <text>O-phospho-L-tyrosyl-[protein] + H2O = L-tyrosyl-[protein] + phosphate</text>
        <dbReference type="Rhea" id="RHEA:10684"/>
        <dbReference type="Rhea" id="RHEA-COMP:10136"/>
        <dbReference type="Rhea" id="RHEA-COMP:20101"/>
        <dbReference type="ChEBI" id="CHEBI:15377"/>
        <dbReference type="ChEBI" id="CHEBI:43474"/>
        <dbReference type="ChEBI" id="CHEBI:46858"/>
        <dbReference type="ChEBI" id="CHEBI:61978"/>
        <dbReference type="EC" id="3.1.3.48"/>
    </reaction>
</comment>
<dbReference type="OMA" id="GIEVHSW"/>
<dbReference type="InterPro" id="IPR050561">
    <property type="entry name" value="PTP"/>
</dbReference>
<dbReference type="Pfam" id="PF22785">
    <property type="entry name" value="Tc-R-P"/>
    <property type="match status" value="1"/>
</dbReference>
<dbReference type="AlphaFoldDB" id="T1EM68"/>
<dbReference type="SUPFAM" id="SSF52799">
    <property type="entry name" value="(Phosphotyrosine protein) phosphatases II"/>
    <property type="match status" value="1"/>
</dbReference>
<accession>T1EM68</accession>
<dbReference type="Proteomes" id="UP000015101">
    <property type="component" value="Unassembled WGS sequence"/>
</dbReference>
<evidence type="ECO:0000256" key="7">
    <source>
        <dbReference type="ARBA" id="ARBA00023288"/>
    </source>
</evidence>
<dbReference type="PROSITE" id="PS50056">
    <property type="entry name" value="TYR_PHOSPHATASE_2"/>
    <property type="match status" value="1"/>
</dbReference>